<dbReference type="Proteomes" id="UP000246991">
    <property type="component" value="Unassembled WGS sequence"/>
</dbReference>
<reference evidence="2 3" key="1">
    <citation type="submission" date="2018-03" db="EMBL/GenBank/DDBJ databases">
        <title>Genomes of Pezizomycetes fungi and the evolution of truffles.</title>
        <authorList>
            <person name="Murat C."/>
            <person name="Payen T."/>
            <person name="Noel B."/>
            <person name="Kuo A."/>
            <person name="Martin F.M."/>
        </authorList>
    </citation>
    <scope>NUCLEOTIDE SEQUENCE [LARGE SCALE GENOMIC DNA]</scope>
    <source>
        <strain evidence="2">091103-1</strain>
    </source>
</reference>
<comment type="caution">
    <text evidence="2">The sequence shown here is derived from an EMBL/GenBank/DDBJ whole genome shotgun (WGS) entry which is preliminary data.</text>
</comment>
<proteinExistence type="predicted"/>
<organism evidence="2 3">
    <name type="scientific">Tuber magnatum</name>
    <name type="common">white Piedmont truffle</name>
    <dbReference type="NCBI Taxonomy" id="42249"/>
    <lineage>
        <taxon>Eukaryota</taxon>
        <taxon>Fungi</taxon>
        <taxon>Dikarya</taxon>
        <taxon>Ascomycota</taxon>
        <taxon>Pezizomycotina</taxon>
        <taxon>Pezizomycetes</taxon>
        <taxon>Pezizales</taxon>
        <taxon>Tuberaceae</taxon>
        <taxon>Tuber</taxon>
    </lineage>
</organism>
<sequence length="166" mass="18603">MRLAAIFLPFALLLVGSHSAPIWGPGISTSDDFSPENSTPRRLERPVDIEELAEKEYRDQKLAEFNDKPKQSAWKKIWKGIRDLFSFGTASKDKNTGAGARTTFGTDGASMEVTESLFEFTENDTGSWHTTEEDEDIDTASRYTAQENIDSKWNSVFGKSSPKEEN</sequence>
<keyword evidence="1" id="KW-0732">Signal</keyword>
<evidence type="ECO:0008006" key="4">
    <source>
        <dbReference type="Google" id="ProtNLM"/>
    </source>
</evidence>
<dbReference type="AlphaFoldDB" id="A0A317SVP1"/>
<name>A0A317SVP1_9PEZI</name>
<protein>
    <recommendedName>
        <fullName evidence="4">Secreted RxLR effector peptide protein</fullName>
    </recommendedName>
</protein>
<gene>
    <name evidence="2" type="ORF">C7212DRAFT_342503</name>
</gene>
<evidence type="ECO:0000313" key="2">
    <source>
        <dbReference type="EMBL" id="PWW77870.1"/>
    </source>
</evidence>
<accession>A0A317SVP1</accession>
<evidence type="ECO:0000256" key="1">
    <source>
        <dbReference type="SAM" id="SignalP"/>
    </source>
</evidence>
<feature type="chain" id="PRO_5016233911" description="Secreted RxLR effector peptide protein" evidence="1">
    <location>
        <begin position="20"/>
        <end position="166"/>
    </location>
</feature>
<feature type="signal peptide" evidence="1">
    <location>
        <begin position="1"/>
        <end position="19"/>
    </location>
</feature>
<keyword evidence="3" id="KW-1185">Reference proteome</keyword>
<dbReference type="EMBL" id="PYWC01000019">
    <property type="protein sequence ID" value="PWW77870.1"/>
    <property type="molecule type" value="Genomic_DNA"/>
</dbReference>
<dbReference type="OrthoDB" id="5478262at2759"/>
<evidence type="ECO:0000313" key="3">
    <source>
        <dbReference type="Proteomes" id="UP000246991"/>
    </source>
</evidence>